<dbReference type="EMBL" id="JADIMT010000039">
    <property type="protein sequence ID" value="MBO8435948.1"/>
    <property type="molecule type" value="Genomic_DNA"/>
</dbReference>
<dbReference type="Gene3D" id="1.10.10.60">
    <property type="entry name" value="Homeodomain-like"/>
    <property type="match status" value="1"/>
</dbReference>
<dbReference type="GO" id="GO:0000428">
    <property type="term" value="C:DNA-directed RNA polymerase complex"/>
    <property type="evidence" value="ECO:0007669"/>
    <property type="project" value="UniProtKB-KW"/>
</dbReference>
<dbReference type="InterPro" id="IPR007046">
    <property type="entry name" value="RNA_pol_sigma_54_core-bd"/>
</dbReference>
<evidence type="ECO:0000256" key="2">
    <source>
        <dbReference type="ARBA" id="ARBA00022478"/>
    </source>
</evidence>
<evidence type="ECO:0000313" key="13">
    <source>
        <dbReference type="Proteomes" id="UP000823615"/>
    </source>
</evidence>
<dbReference type="Proteomes" id="UP000823615">
    <property type="component" value="Unassembled WGS sequence"/>
</dbReference>
<gene>
    <name evidence="12" type="primary">rpoN</name>
    <name evidence="12" type="ORF">IAA97_03105</name>
</gene>
<dbReference type="PIRSF" id="PIRSF000774">
    <property type="entry name" value="RpoN"/>
    <property type="match status" value="1"/>
</dbReference>
<feature type="domain" description="RNA polymerase sigma factor 54 DNA-binding" evidence="10">
    <location>
        <begin position="299"/>
        <end position="455"/>
    </location>
</feature>
<keyword evidence="8" id="KW-0804">Transcription</keyword>
<evidence type="ECO:0000256" key="8">
    <source>
        <dbReference type="ARBA" id="ARBA00023163"/>
    </source>
</evidence>
<dbReference type="PROSITE" id="PS50044">
    <property type="entry name" value="SIGMA54_3"/>
    <property type="match status" value="1"/>
</dbReference>
<dbReference type="InterPro" id="IPR007634">
    <property type="entry name" value="RNA_pol_sigma_54_DNA-bd"/>
</dbReference>
<evidence type="ECO:0000259" key="10">
    <source>
        <dbReference type="Pfam" id="PF04552"/>
    </source>
</evidence>
<protein>
    <submittedName>
        <fullName evidence="12">RNA polymerase factor sigma-54</fullName>
    </submittedName>
</protein>
<dbReference type="InterPro" id="IPR038709">
    <property type="entry name" value="RpoN_core-bd_sf"/>
</dbReference>
<sequence length="457" mass="51419">MIQQGLELSQKQELKLSVQLIQTMEILSLSTEELREKIKKEAETNPVIVVNDRTASYDRFANEYRNYTDRRESYGDNSGLSDNDKKETNWIESIISSSETLQQHLLTQLGEMKTKGEVKKTAETLITALDNHGFFPAPPESIVKEKDLAYVHEAVSLIQSMDPSGVGAMDARDSLIIQARNKGISDEELSILTAMIYDKLEELNAGKLDAVAKALKTDKEEIEALLGFLRTLTLYPASGFSSGYENYIIPELSIKKENGVLTLHLLNDSLPSVSIDHEYEELAEEYKNAESREGKEAEKFIRQNLNSAKSLISQLEMRASTLERTGAVLMDKQRDFFMKGPLYLKGLTMQSVADEIGVHEATVSRIASSKYIDTDFGIWPMRSFFSAAVKSENDSNLSRNAVKEMIRKIIDENMTGKALSDQKISDILKERGITAARRTVSKYRHELDIDSSFSRSK</sequence>
<evidence type="ECO:0000256" key="3">
    <source>
        <dbReference type="ARBA" id="ARBA00022679"/>
    </source>
</evidence>
<dbReference type="GO" id="GO:0006352">
    <property type="term" value="P:DNA-templated transcription initiation"/>
    <property type="evidence" value="ECO:0007669"/>
    <property type="project" value="InterPro"/>
</dbReference>
<evidence type="ECO:0000256" key="9">
    <source>
        <dbReference type="SAM" id="Coils"/>
    </source>
</evidence>
<name>A0A9D9DYP7_9SPIO</name>
<feature type="coiled-coil region" evidence="9">
    <location>
        <begin position="272"/>
        <end position="325"/>
    </location>
</feature>
<keyword evidence="4" id="KW-0548">Nucleotidyltransferase</keyword>
<keyword evidence="2" id="KW-0240">DNA-directed RNA polymerase</keyword>
<dbReference type="Pfam" id="PF00309">
    <property type="entry name" value="Sigma54_AID"/>
    <property type="match status" value="1"/>
</dbReference>
<dbReference type="Pfam" id="PF04552">
    <property type="entry name" value="Sigma54_DBD"/>
    <property type="match status" value="1"/>
</dbReference>
<dbReference type="Gene3D" id="1.10.10.1330">
    <property type="entry name" value="RNA polymerase sigma-54 factor, core-binding domain"/>
    <property type="match status" value="1"/>
</dbReference>
<keyword evidence="5" id="KW-0805">Transcription regulation</keyword>
<dbReference type="PANTHER" id="PTHR32248:SF4">
    <property type="entry name" value="RNA POLYMERASE SIGMA-54 FACTOR"/>
    <property type="match status" value="1"/>
</dbReference>
<accession>A0A9D9DYP7</accession>
<evidence type="ECO:0000256" key="5">
    <source>
        <dbReference type="ARBA" id="ARBA00023015"/>
    </source>
</evidence>
<evidence type="ECO:0000256" key="7">
    <source>
        <dbReference type="ARBA" id="ARBA00023125"/>
    </source>
</evidence>
<evidence type="ECO:0000256" key="1">
    <source>
        <dbReference type="ARBA" id="ARBA00008798"/>
    </source>
</evidence>
<evidence type="ECO:0000313" key="12">
    <source>
        <dbReference type="EMBL" id="MBO8435948.1"/>
    </source>
</evidence>
<dbReference type="GO" id="GO:0016779">
    <property type="term" value="F:nucleotidyltransferase activity"/>
    <property type="evidence" value="ECO:0007669"/>
    <property type="project" value="UniProtKB-KW"/>
</dbReference>
<dbReference type="Pfam" id="PF04963">
    <property type="entry name" value="Sigma54_CBD"/>
    <property type="match status" value="1"/>
</dbReference>
<proteinExistence type="inferred from homology"/>
<keyword evidence="7" id="KW-0238">DNA-binding</keyword>
<dbReference type="PANTHER" id="PTHR32248">
    <property type="entry name" value="RNA POLYMERASE SIGMA-54 FACTOR"/>
    <property type="match status" value="1"/>
</dbReference>
<dbReference type="GO" id="GO:0001216">
    <property type="term" value="F:DNA-binding transcription activator activity"/>
    <property type="evidence" value="ECO:0007669"/>
    <property type="project" value="InterPro"/>
</dbReference>
<dbReference type="AlphaFoldDB" id="A0A9D9DYP7"/>
<evidence type="ECO:0000256" key="4">
    <source>
        <dbReference type="ARBA" id="ARBA00022695"/>
    </source>
</evidence>
<dbReference type="GO" id="GO:0003677">
    <property type="term" value="F:DNA binding"/>
    <property type="evidence" value="ECO:0007669"/>
    <property type="project" value="UniProtKB-KW"/>
</dbReference>
<feature type="domain" description="RNA polymerase sigma factor 54 core-binding" evidence="11">
    <location>
        <begin position="91"/>
        <end position="279"/>
    </location>
</feature>
<dbReference type="GO" id="GO:0016987">
    <property type="term" value="F:sigma factor activity"/>
    <property type="evidence" value="ECO:0007669"/>
    <property type="project" value="UniProtKB-KW"/>
</dbReference>
<evidence type="ECO:0000256" key="6">
    <source>
        <dbReference type="ARBA" id="ARBA00023082"/>
    </source>
</evidence>
<dbReference type="PRINTS" id="PR00045">
    <property type="entry name" value="SIGMA54FCT"/>
</dbReference>
<comment type="similarity">
    <text evidence="1">Belongs to the sigma-54 factor family.</text>
</comment>
<comment type="caution">
    <text evidence="12">The sequence shown here is derived from an EMBL/GenBank/DDBJ whole genome shotgun (WGS) entry which is preliminary data.</text>
</comment>
<dbReference type="InterPro" id="IPR000394">
    <property type="entry name" value="RNA_pol_sigma_54"/>
</dbReference>
<organism evidence="12 13">
    <name type="scientific">Candidatus Ornithospirochaeta stercoripullorum</name>
    <dbReference type="NCBI Taxonomy" id="2840899"/>
    <lineage>
        <taxon>Bacteria</taxon>
        <taxon>Pseudomonadati</taxon>
        <taxon>Spirochaetota</taxon>
        <taxon>Spirochaetia</taxon>
        <taxon>Spirochaetales</taxon>
        <taxon>Spirochaetaceae</taxon>
        <taxon>Spirochaetaceae incertae sedis</taxon>
        <taxon>Candidatus Ornithospirochaeta</taxon>
    </lineage>
</organism>
<reference evidence="12" key="1">
    <citation type="submission" date="2020-10" db="EMBL/GenBank/DDBJ databases">
        <authorList>
            <person name="Gilroy R."/>
        </authorList>
    </citation>
    <scope>NUCLEOTIDE SEQUENCE</scope>
    <source>
        <strain evidence="12">7293</strain>
    </source>
</reference>
<reference evidence="12" key="2">
    <citation type="journal article" date="2021" name="PeerJ">
        <title>Extensive microbial diversity within the chicken gut microbiome revealed by metagenomics and culture.</title>
        <authorList>
            <person name="Gilroy R."/>
            <person name="Ravi A."/>
            <person name="Getino M."/>
            <person name="Pursley I."/>
            <person name="Horton D.L."/>
            <person name="Alikhan N.F."/>
            <person name="Baker D."/>
            <person name="Gharbi K."/>
            <person name="Hall N."/>
            <person name="Watson M."/>
            <person name="Adriaenssens E.M."/>
            <person name="Foster-Nyarko E."/>
            <person name="Jarju S."/>
            <person name="Secka A."/>
            <person name="Antonio M."/>
            <person name="Oren A."/>
            <person name="Chaudhuri R.R."/>
            <person name="La Ragione R."/>
            <person name="Hildebrand F."/>
            <person name="Pallen M.J."/>
        </authorList>
    </citation>
    <scope>NUCLEOTIDE SEQUENCE</scope>
    <source>
        <strain evidence="12">7293</strain>
    </source>
</reference>
<keyword evidence="6" id="KW-0731">Sigma factor</keyword>
<evidence type="ECO:0000259" key="11">
    <source>
        <dbReference type="Pfam" id="PF04963"/>
    </source>
</evidence>
<keyword evidence="3" id="KW-0808">Transferase</keyword>
<keyword evidence="9" id="KW-0175">Coiled coil</keyword>
<dbReference type="NCBIfam" id="TIGR02395">
    <property type="entry name" value="rpoN_sigma"/>
    <property type="match status" value="1"/>
</dbReference>